<sequence length="84" mass="9435">MVYTNRTEKCISQDKGCEKPSSKFQSSSSHSYSSTSGSSSSSSTSVSKYANNNPWSKSASDADKWKYNNMVRDNRDHFNSMHFC</sequence>
<evidence type="ECO:0000313" key="2">
    <source>
        <dbReference type="EnsemblMetazoa" id="SCAU007209-PA"/>
    </source>
</evidence>
<feature type="compositionally biased region" description="Basic and acidic residues" evidence="1">
    <location>
        <begin position="1"/>
        <end position="21"/>
    </location>
</feature>
<dbReference type="VEuPathDB" id="VectorBase:SCAU007209"/>
<evidence type="ECO:0000313" key="3">
    <source>
        <dbReference type="Proteomes" id="UP000095300"/>
    </source>
</evidence>
<accession>A0A1I8PDX7</accession>
<dbReference type="EnsemblMetazoa" id="SCAU007209-RA">
    <property type="protein sequence ID" value="SCAU007209-PA"/>
    <property type="gene ID" value="SCAU007209"/>
</dbReference>
<evidence type="ECO:0000256" key="1">
    <source>
        <dbReference type="SAM" id="MobiDB-lite"/>
    </source>
</evidence>
<organism evidence="2 3">
    <name type="scientific">Stomoxys calcitrans</name>
    <name type="common">Stable fly</name>
    <name type="synonym">Conops calcitrans</name>
    <dbReference type="NCBI Taxonomy" id="35570"/>
    <lineage>
        <taxon>Eukaryota</taxon>
        <taxon>Metazoa</taxon>
        <taxon>Ecdysozoa</taxon>
        <taxon>Arthropoda</taxon>
        <taxon>Hexapoda</taxon>
        <taxon>Insecta</taxon>
        <taxon>Pterygota</taxon>
        <taxon>Neoptera</taxon>
        <taxon>Endopterygota</taxon>
        <taxon>Diptera</taxon>
        <taxon>Brachycera</taxon>
        <taxon>Muscomorpha</taxon>
        <taxon>Muscoidea</taxon>
        <taxon>Muscidae</taxon>
        <taxon>Stomoxys</taxon>
    </lineage>
</organism>
<feature type="compositionally biased region" description="Polar residues" evidence="1">
    <location>
        <begin position="48"/>
        <end position="59"/>
    </location>
</feature>
<dbReference type="KEGG" id="scac:106080803"/>
<dbReference type="Proteomes" id="UP000095300">
    <property type="component" value="Unassembled WGS sequence"/>
</dbReference>
<dbReference type="OrthoDB" id="8062775at2759"/>
<dbReference type="AlphaFoldDB" id="A0A1I8PDX7"/>
<proteinExistence type="predicted"/>
<protein>
    <submittedName>
        <fullName evidence="2">Uncharacterized protein</fullName>
    </submittedName>
</protein>
<reference evidence="2" key="1">
    <citation type="submission" date="2020-05" db="UniProtKB">
        <authorList>
            <consortium name="EnsemblMetazoa"/>
        </authorList>
    </citation>
    <scope>IDENTIFICATION</scope>
    <source>
        <strain evidence="2">USDA</strain>
    </source>
</reference>
<keyword evidence="3" id="KW-1185">Reference proteome</keyword>
<feature type="region of interest" description="Disordered" evidence="1">
    <location>
        <begin position="1"/>
        <end position="61"/>
    </location>
</feature>
<name>A0A1I8PDX7_STOCA</name>
<feature type="compositionally biased region" description="Low complexity" evidence="1">
    <location>
        <begin position="22"/>
        <end position="47"/>
    </location>
</feature>
<gene>
    <name evidence="2" type="primary">106080803</name>
</gene>